<evidence type="ECO:0000256" key="2">
    <source>
        <dbReference type="SAM" id="Phobius"/>
    </source>
</evidence>
<proteinExistence type="predicted"/>
<dbReference type="RefSeq" id="WP_377744972.1">
    <property type="nucleotide sequence ID" value="NZ_JBHRXJ010000009.1"/>
</dbReference>
<keyword evidence="2" id="KW-1133">Transmembrane helix</keyword>
<keyword evidence="2" id="KW-0812">Transmembrane</keyword>
<name>A0ABV7R4Y3_9RHOB</name>
<evidence type="ECO:0000313" key="4">
    <source>
        <dbReference type="Proteomes" id="UP001595721"/>
    </source>
</evidence>
<gene>
    <name evidence="3" type="ORF">ACFOMH_13120</name>
</gene>
<keyword evidence="4" id="KW-1185">Reference proteome</keyword>
<keyword evidence="2" id="KW-0472">Membrane</keyword>
<feature type="compositionally biased region" description="Basic and acidic residues" evidence="1">
    <location>
        <begin position="64"/>
        <end position="73"/>
    </location>
</feature>
<feature type="transmembrane region" description="Helical" evidence="2">
    <location>
        <begin position="12"/>
        <end position="36"/>
    </location>
</feature>
<protein>
    <submittedName>
        <fullName evidence="3">Uncharacterized protein</fullName>
    </submittedName>
</protein>
<comment type="caution">
    <text evidence="3">The sequence shown here is derived from an EMBL/GenBank/DDBJ whole genome shotgun (WGS) entry which is preliminary data.</text>
</comment>
<evidence type="ECO:0000313" key="3">
    <source>
        <dbReference type="EMBL" id="MFC3529118.1"/>
    </source>
</evidence>
<dbReference type="EMBL" id="JBHRXJ010000009">
    <property type="protein sequence ID" value="MFC3529118.1"/>
    <property type="molecule type" value="Genomic_DNA"/>
</dbReference>
<sequence>MIVYGLVAQVSITQLFMALIGPGLLLATLYICYILIRARLNPRWSMTSPKPAAFRPAAALSEGGRGDDADRDGAGQVSGMDRALHPLADRLKGPAMTEDKDIPALMRGDEGIAPTEFAADRARPSARPVIGPIKATPPWRAAYPFGDKDEIPVSFGIVLGLTCAPSNGER</sequence>
<evidence type="ECO:0000256" key="1">
    <source>
        <dbReference type="SAM" id="MobiDB-lite"/>
    </source>
</evidence>
<reference evidence="4" key="1">
    <citation type="journal article" date="2019" name="Int. J. Syst. Evol. Microbiol.">
        <title>The Global Catalogue of Microorganisms (GCM) 10K type strain sequencing project: providing services to taxonomists for standard genome sequencing and annotation.</title>
        <authorList>
            <consortium name="The Broad Institute Genomics Platform"/>
            <consortium name="The Broad Institute Genome Sequencing Center for Infectious Disease"/>
            <person name="Wu L."/>
            <person name="Ma J."/>
        </authorList>
    </citation>
    <scope>NUCLEOTIDE SEQUENCE [LARGE SCALE GENOMIC DNA]</scope>
    <source>
        <strain evidence="4">KCTC 42899</strain>
    </source>
</reference>
<feature type="region of interest" description="Disordered" evidence="1">
    <location>
        <begin position="57"/>
        <end position="79"/>
    </location>
</feature>
<dbReference type="Proteomes" id="UP001595721">
    <property type="component" value="Unassembled WGS sequence"/>
</dbReference>
<organism evidence="3 4">
    <name type="scientific">Paracoccus mangrovi</name>
    <dbReference type="NCBI Taxonomy" id="1715645"/>
    <lineage>
        <taxon>Bacteria</taxon>
        <taxon>Pseudomonadati</taxon>
        <taxon>Pseudomonadota</taxon>
        <taxon>Alphaproteobacteria</taxon>
        <taxon>Rhodobacterales</taxon>
        <taxon>Paracoccaceae</taxon>
        <taxon>Paracoccus</taxon>
    </lineage>
</organism>
<accession>A0ABV7R4Y3</accession>